<evidence type="ECO:0000256" key="12">
    <source>
        <dbReference type="ARBA" id="ARBA00034617"/>
    </source>
</evidence>
<keyword evidence="6 15" id="KW-0347">Helicase</keyword>
<dbReference type="InterPro" id="IPR004609">
    <property type="entry name" value="ATP-dep_DNA_helicase_RecG"/>
</dbReference>
<dbReference type="GO" id="GO:0003677">
    <property type="term" value="F:DNA binding"/>
    <property type="evidence" value="ECO:0007669"/>
    <property type="project" value="UniProtKB-KW"/>
</dbReference>
<dbReference type="InterPro" id="IPR001650">
    <property type="entry name" value="Helicase_C-like"/>
</dbReference>
<evidence type="ECO:0000256" key="10">
    <source>
        <dbReference type="ARBA" id="ARBA00023204"/>
    </source>
</evidence>
<dbReference type="CDD" id="cd17992">
    <property type="entry name" value="DEXHc_RecG"/>
    <property type="match status" value="1"/>
</dbReference>
<dbReference type="GO" id="GO:0005524">
    <property type="term" value="F:ATP binding"/>
    <property type="evidence" value="ECO:0007669"/>
    <property type="project" value="UniProtKB-KW"/>
</dbReference>
<evidence type="ECO:0000256" key="5">
    <source>
        <dbReference type="ARBA" id="ARBA00022801"/>
    </source>
</evidence>
<keyword evidence="4 15" id="KW-0227">DNA damage</keyword>
<dbReference type="NCBIfam" id="NF008168">
    <property type="entry name" value="PRK10917.2-2"/>
    <property type="match status" value="1"/>
</dbReference>
<dbReference type="InterPro" id="IPR033454">
    <property type="entry name" value="RecG_wedge"/>
</dbReference>
<keyword evidence="10 15" id="KW-0234">DNA repair</keyword>
<feature type="domain" description="Helicase ATP-binding" evidence="16">
    <location>
        <begin position="267"/>
        <end position="428"/>
    </location>
</feature>
<dbReference type="Proteomes" id="UP000824136">
    <property type="component" value="Unassembled WGS sequence"/>
</dbReference>
<comment type="catalytic activity">
    <reaction evidence="12 15">
        <text>Couples ATP hydrolysis with the unwinding of duplex DNA by translocating in the 3'-5' direction.</text>
        <dbReference type="EC" id="5.6.2.4"/>
    </reaction>
</comment>
<dbReference type="InterPro" id="IPR045562">
    <property type="entry name" value="RecG_dom3_C"/>
</dbReference>
<evidence type="ECO:0000259" key="17">
    <source>
        <dbReference type="PROSITE" id="PS51194"/>
    </source>
</evidence>
<dbReference type="PROSITE" id="PS51192">
    <property type="entry name" value="HELICASE_ATP_BIND_1"/>
    <property type="match status" value="1"/>
</dbReference>
<dbReference type="EC" id="5.6.2.4" evidence="13 15"/>
<dbReference type="SUPFAM" id="SSF50249">
    <property type="entry name" value="Nucleic acid-binding proteins"/>
    <property type="match status" value="1"/>
</dbReference>
<dbReference type="GO" id="GO:0043138">
    <property type="term" value="F:3'-5' DNA helicase activity"/>
    <property type="evidence" value="ECO:0007669"/>
    <property type="project" value="UniProtKB-EC"/>
</dbReference>
<dbReference type="Gene3D" id="3.40.50.300">
    <property type="entry name" value="P-loop containing nucleotide triphosphate hydrolases"/>
    <property type="match status" value="2"/>
</dbReference>
<dbReference type="EMBL" id="DVLL01000007">
    <property type="protein sequence ID" value="HIT58427.1"/>
    <property type="molecule type" value="Genomic_DNA"/>
</dbReference>
<dbReference type="CDD" id="cd04488">
    <property type="entry name" value="RecG_wedge_OBF"/>
    <property type="match status" value="1"/>
</dbReference>
<dbReference type="NCBIfam" id="NF008165">
    <property type="entry name" value="PRK10917.1-3"/>
    <property type="match status" value="1"/>
</dbReference>
<keyword evidence="3 15" id="KW-0547">Nucleotide-binding</keyword>
<dbReference type="Pfam" id="PF19833">
    <property type="entry name" value="RecG_dom3_C"/>
    <property type="match status" value="1"/>
</dbReference>
<evidence type="ECO:0000256" key="11">
    <source>
        <dbReference type="ARBA" id="ARBA00023235"/>
    </source>
</evidence>
<dbReference type="GO" id="GO:0006310">
    <property type="term" value="P:DNA recombination"/>
    <property type="evidence" value="ECO:0007669"/>
    <property type="project" value="UniProtKB-UniRule"/>
</dbReference>
<evidence type="ECO:0000256" key="9">
    <source>
        <dbReference type="ARBA" id="ARBA00023172"/>
    </source>
</evidence>
<reference evidence="18" key="1">
    <citation type="submission" date="2020-10" db="EMBL/GenBank/DDBJ databases">
        <authorList>
            <person name="Gilroy R."/>
        </authorList>
    </citation>
    <scope>NUCLEOTIDE SEQUENCE</scope>
    <source>
        <strain evidence="18">CHK33-4379</strain>
    </source>
</reference>
<feature type="domain" description="Helicase C-terminal" evidence="17">
    <location>
        <begin position="446"/>
        <end position="613"/>
    </location>
</feature>
<evidence type="ECO:0000313" key="18">
    <source>
        <dbReference type="EMBL" id="HIT58427.1"/>
    </source>
</evidence>
<comment type="caution">
    <text evidence="18">The sequence shown here is derived from an EMBL/GenBank/DDBJ whole genome shotgun (WGS) entry which is preliminary data.</text>
</comment>
<protein>
    <recommendedName>
        <fullName evidence="2 15">ATP-dependent DNA helicase RecG</fullName>
        <ecNumber evidence="13 15">5.6.2.4</ecNumber>
    </recommendedName>
</protein>
<dbReference type="PROSITE" id="PS51194">
    <property type="entry name" value="HELICASE_CTER"/>
    <property type="match status" value="1"/>
</dbReference>
<dbReference type="InterPro" id="IPR014001">
    <property type="entry name" value="Helicase_ATP-bd"/>
</dbReference>
<gene>
    <name evidence="18" type="primary">recG</name>
    <name evidence="18" type="ORF">IAC39_01700</name>
</gene>
<evidence type="ECO:0000256" key="15">
    <source>
        <dbReference type="RuleBase" id="RU363016"/>
    </source>
</evidence>
<dbReference type="SUPFAM" id="SSF52540">
    <property type="entry name" value="P-loop containing nucleoside triphosphate hydrolases"/>
    <property type="match status" value="2"/>
</dbReference>
<proteinExistence type="inferred from homology"/>
<comment type="similarity">
    <text evidence="1 15">Belongs to the helicase family. RecG subfamily.</text>
</comment>
<dbReference type="NCBIfam" id="TIGR00643">
    <property type="entry name" value="recG"/>
    <property type="match status" value="1"/>
</dbReference>
<dbReference type="Pfam" id="PF00271">
    <property type="entry name" value="Helicase_C"/>
    <property type="match status" value="1"/>
</dbReference>
<dbReference type="GO" id="GO:0016787">
    <property type="term" value="F:hydrolase activity"/>
    <property type="evidence" value="ECO:0007669"/>
    <property type="project" value="UniProtKB-KW"/>
</dbReference>
<keyword evidence="7 15" id="KW-0067">ATP-binding</keyword>
<dbReference type="InterPro" id="IPR011545">
    <property type="entry name" value="DEAD/DEAH_box_helicase_dom"/>
</dbReference>
<dbReference type="Gene3D" id="2.40.50.140">
    <property type="entry name" value="Nucleic acid-binding proteins"/>
    <property type="match status" value="1"/>
</dbReference>
<evidence type="ECO:0000256" key="13">
    <source>
        <dbReference type="ARBA" id="ARBA00034808"/>
    </source>
</evidence>
<evidence type="ECO:0000256" key="2">
    <source>
        <dbReference type="ARBA" id="ARBA00017846"/>
    </source>
</evidence>
<dbReference type="SMART" id="SM00490">
    <property type="entry name" value="HELICc"/>
    <property type="match status" value="1"/>
</dbReference>
<dbReference type="PANTHER" id="PTHR47964:SF1">
    <property type="entry name" value="ATP-DEPENDENT DNA HELICASE HOMOLOG RECG, CHLOROPLASTIC"/>
    <property type="match status" value="1"/>
</dbReference>
<organism evidence="18 19">
    <name type="scientific">Candidatus Faeciplasma pullistercoris</name>
    <dbReference type="NCBI Taxonomy" id="2840800"/>
    <lineage>
        <taxon>Bacteria</taxon>
        <taxon>Bacillati</taxon>
        <taxon>Bacillota</taxon>
        <taxon>Clostridia</taxon>
        <taxon>Eubacteriales</taxon>
        <taxon>Oscillospiraceae</taxon>
        <taxon>Oscillospiraceae incertae sedis</taxon>
        <taxon>Candidatus Faeciplasma</taxon>
    </lineage>
</organism>
<dbReference type="InterPro" id="IPR047112">
    <property type="entry name" value="RecG/Mfd"/>
</dbReference>
<dbReference type="GO" id="GO:0006281">
    <property type="term" value="P:DNA repair"/>
    <property type="evidence" value="ECO:0007669"/>
    <property type="project" value="UniProtKB-UniRule"/>
</dbReference>
<comment type="catalytic activity">
    <reaction evidence="14 15">
        <text>ATP + H2O = ADP + phosphate + H(+)</text>
        <dbReference type="Rhea" id="RHEA:13065"/>
        <dbReference type="ChEBI" id="CHEBI:15377"/>
        <dbReference type="ChEBI" id="CHEBI:15378"/>
        <dbReference type="ChEBI" id="CHEBI:30616"/>
        <dbReference type="ChEBI" id="CHEBI:43474"/>
        <dbReference type="ChEBI" id="CHEBI:456216"/>
        <dbReference type="EC" id="5.6.2.4"/>
    </reaction>
</comment>
<keyword evidence="11" id="KW-0413">Isomerase</keyword>
<comment type="function">
    <text evidence="15">Plays a critical role in recombination and DNA repair. Helps process Holliday junction intermediates to mature products by catalyzing branch migration. Has replication fork regression activity, unwinds stalled or blocked replication forks to make a HJ that can be resolved. Has a DNA unwinding activity characteristic of a DNA helicase with 3'-5' polarity.</text>
</comment>
<dbReference type="InterPro" id="IPR027417">
    <property type="entry name" value="P-loop_NTPase"/>
</dbReference>
<name>A0A9D1GSX1_9FIRM</name>
<evidence type="ECO:0000313" key="19">
    <source>
        <dbReference type="Proteomes" id="UP000824136"/>
    </source>
</evidence>
<evidence type="ECO:0000256" key="4">
    <source>
        <dbReference type="ARBA" id="ARBA00022763"/>
    </source>
</evidence>
<dbReference type="PANTHER" id="PTHR47964">
    <property type="entry name" value="ATP-DEPENDENT DNA HELICASE HOMOLOG RECG, CHLOROPLASTIC"/>
    <property type="match status" value="1"/>
</dbReference>
<evidence type="ECO:0000256" key="7">
    <source>
        <dbReference type="ARBA" id="ARBA00022840"/>
    </source>
</evidence>
<reference evidence="18" key="2">
    <citation type="journal article" date="2021" name="PeerJ">
        <title>Extensive microbial diversity within the chicken gut microbiome revealed by metagenomics and culture.</title>
        <authorList>
            <person name="Gilroy R."/>
            <person name="Ravi A."/>
            <person name="Getino M."/>
            <person name="Pursley I."/>
            <person name="Horton D.L."/>
            <person name="Alikhan N.F."/>
            <person name="Baker D."/>
            <person name="Gharbi K."/>
            <person name="Hall N."/>
            <person name="Watson M."/>
            <person name="Adriaenssens E.M."/>
            <person name="Foster-Nyarko E."/>
            <person name="Jarju S."/>
            <person name="Secka A."/>
            <person name="Antonio M."/>
            <person name="Oren A."/>
            <person name="Chaudhuri R.R."/>
            <person name="La Ragione R."/>
            <person name="Hildebrand F."/>
            <person name="Pallen M.J."/>
        </authorList>
    </citation>
    <scope>NUCLEOTIDE SEQUENCE</scope>
    <source>
        <strain evidence="18">CHK33-4379</strain>
    </source>
</reference>
<evidence type="ECO:0000259" key="16">
    <source>
        <dbReference type="PROSITE" id="PS51192"/>
    </source>
</evidence>
<evidence type="ECO:0000256" key="3">
    <source>
        <dbReference type="ARBA" id="ARBA00022741"/>
    </source>
</evidence>
<dbReference type="Pfam" id="PF17191">
    <property type="entry name" value="RecG_wedge"/>
    <property type="match status" value="1"/>
</dbReference>
<evidence type="ECO:0000256" key="14">
    <source>
        <dbReference type="ARBA" id="ARBA00048988"/>
    </source>
</evidence>
<keyword evidence="5 15" id="KW-0378">Hydrolase</keyword>
<sequence>MSLSDSVMYLGGVGPKRAELLKKLDIHTVRDVLYHLPRSYIDLSAPVSISEAALGEQCTVRVRVVKKRPPALIRKNMRIYKVLCTDGESDMTVVIFNSVYLYNSLSEGEDYILYGRMSGNLTSREMSSPMILKYSSADKILPVYHLTEGISAQVMRSCVRSALKRQDLADCETLPGDILRECSLISCEDAIRQIHFPQNEGMIAPARRRLAFDELLTLRLAMLSMREKNRSLTAYAMGNKPISRYYSSLPFELTKAQKRAIEECLSDMRGNIPMNRLVLGDVGSGKTAVAAACCYFAFLNGCQSCLMAPTEILADQHYDTLVGFLAPLGVRVALLKGSMTAKEKAQIKRGLASGEYDVAVGTHALIGESTEFRNLSLVITDEQHRFGVKQRDSLAKKGENPHRLVMSATPIPRTLALMIYGELDISILDELPKGRKKIETYAVTGKLRERAYRFAAKQIDEGRQAYIVCPAIEDAEGGLDIKNVTERARALKEGVFKNCRIAILHGKMPAQTKESVMRGFKEGKIDLLVCTTVVEVGVDVPNAAVMVVEDADRFGLSQLHQLRGRVGRGEYQSYCILIAENPGEDSKKRLRALTASSDGFAISEADLKLRGPGDFFGQAQHGLPRLKIADLAADSDLVRLASDTADRLYGSGFLASKQGRALKNRVDALLGEGAKN</sequence>
<evidence type="ECO:0000256" key="8">
    <source>
        <dbReference type="ARBA" id="ARBA00023125"/>
    </source>
</evidence>
<keyword evidence="8" id="KW-0238">DNA-binding</keyword>
<dbReference type="SMART" id="SM00487">
    <property type="entry name" value="DEXDc"/>
    <property type="match status" value="1"/>
</dbReference>
<dbReference type="AlphaFoldDB" id="A0A9D1GSX1"/>
<dbReference type="InterPro" id="IPR012340">
    <property type="entry name" value="NA-bd_OB-fold"/>
</dbReference>
<evidence type="ECO:0000256" key="6">
    <source>
        <dbReference type="ARBA" id="ARBA00022806"/>
    </source>
</evidence>
<accession>A0A9D1GSX1</accession>
<evidence type="ECO:0000256" key="1">
    <source>
        <dbReference type="ARBA" id="ARBA00007504"/>
    </source>
</evidence>
<keyword evidence="9 15" id="KW-0233">DNA recombination</keyword>
<dbReference type="Pfam" id="PF00270">
    <property type="entry name" value="DEAD"/>
    <property type="match status" value="1"/>
</dbReference>